<feature type="transmembrane region" description="Helical" evidence="1">
    <location>
        <begin position="138"/>
        <end position="164"/>
    </location>
</feature>
<organism evidence="2">
    <name type="scientific">Cyprinus carpio</name>
    <name type="common">Common carp</name>
    <dbReference type="NCBI Taxonomy" id="7962"/>
    <lineage>
        <taxon>Eukaryota</taxon>
        <taxon>Metazoa</taxon>
        <taxon>Chordata</taxon>
        <taxon>Craniata</taxon>
        <taxon>Vertebrata</taxon>
        <taxon>Euteleostomi</taxon>
        <taxon>Actinopterygii</taxon>
        <taxon>Neopterygii</taxon>
        <taxon>Teleostei</taxon>
        <taxon>Ostariophysi</taxon>
        <taxon>Cypriniformes</taxon>
        <taxon>Cyprinidae</taxon>
        <taxon>Cyprininae</taxon>
        <taxon>Cyprinus</taxon>
    </lineage>
</organism>
<keyword evidence="1" id="KW-0812">Transmembrane</keyword>
<name>A0A9R0A2B1_CYPCA</name>
<sequence length="179" mass="20153">MLCIGTMDPMQMWNYVKSASKTSITCFVIKKLIFLALPLAQIAIGAVYLQDCPQQCYIPVYVLVCGVFIIFLLLLSCLPCTTETEEERQRSFIRNVLKCLVSVILVCWMICGSVWIYSVYPPNYNQTMAGDAYCNKTLYLFAFWTTILGNILFGLVLLCGCCVWGKLAELVYCVALALD</sequence>
<dbReference type="KEGG" id="ccar:122137860"/>
<dbReference type="AlphaFoldDB" id="A0A9R0A2B1"/>
<dbReference type="GeneID" id="122137860"/>
<proteinExistence type="predicted"/>
<protein>
    <submittedName>
        <fullName evidence="2">Transmembrane protein 272-like</fullName>
    </submittedName>
</protein>
<dbReference type="RefSeq" id="XP_042582804.1">
    <property type="nucleotide sequence ID" value="XM_042726870.1"/>
</dbReference>
<evidence type="ECO:0000313" key="2">
    <source>
        <dbReference type="RefSeq" id="XP_042582804.1"/>
    </source>
</evidence>
<evidence type="ECO:0000256" key="1">
    <source>
        <dbReference type="SAM" id="Phobius"/>
    </source>
</evidence>
<keyword evidence="1" id="KW-1133">Transmembrane helix</keyword>
<reference evidence="2" key="1">
    <citation type="submission" date="2025-08" db="UniProtKB">
        <authorList>
            <consortium name="RefSeq"/>
        </authorList>
    </citation>
    <scope>IDENTIFICATION</scope>
    <source>
        <tissue evidence="2">Muscle</tissue>
    </source>
</reference>
<keyword evidence="1" id="KW-0472">Membrane</keyword>
<feature type="transmembrane region" description="Helical" evidence="1">
    <location>
        <begin position="99"/>
        <end position="118"/>
    </location>
</feature>
<dbReference type="PANTHER" id="PTHR33444:SF2">
    <property type="entry name" value="MARVEL DOMAIN-CONTAINING PROTEIN"/>
    <property type="match status" value="1"/>
</dbReference>
<dbReference type="InterPro" id="IPR040350">
    <property type="entry name" value="TMEM272"/>
</dbReference>
<accession>A0A9R0A2B1</accession>
<dbReference type="Proteomes" id="UP001155660">
    <property type="component" value="Chromosome B7"/>
</dbReference>
<dbReference type="PANTHER" id="PTHR33444">
    <property type="entry name" value="SI:DKEY-19B23.12-RELATED"/>
    <property type="match status" value="1"/>
</dbReference>
<dbReference type="OrthoDB" id="6157510at2759"/>
<gene>
    <name evidence="2" type="primary">LOC122137860</name>
</gene>
<feature type="transmembrane region" description="Helical" evidence="1">
    <location>
        <begin position="59"/>
        <end position="78"/>
    </location>
</feature>